<evidence type="ECO:0008006" key="3">
    <source>
        <dbReference type="Google" id="ProtNLM"/>
    </source>
</evidence>
<comment type="caution">
    <text evidence="1">The sequence shown here is derived from an EMBL/GenBank/DDBJ whole genome shotgun (WGS) entry which is preliminary data.</text>
</comment>
<accession>A0ABW5B9I0</accession>
<sequence length="216" mass="24914">MLPGSTNVYLCPNCSKSILQWTLASANGIGAKYFSDGRVKAPYFPETLRITRCGDCGTIFWLDRESIVDEFEDDDFREEDARKSAHYQEYGIWAEELDKEGWVKAIQEKVYRNPKEEVYLRKKLLWCLNDLFLVSYGILETVNSTLYLENASNLIKVLEDNSQKDLLLMAELHRNLGDFESCLEVLDQVTEPDLLPLAFAIFKKCNLKESKVFELS</sequence>
<proteinExistence type="predicted"/>
<protein>
    <recommendedName>
        <fullName evidence="3">DUF2225 domain-containing protein</fullName>
    </recommendedName>
</protein>
<keyword evidence="2" id="KW-1185">Reference proteome</keyword>
<name>A0ABW5B9I0_9BACT</name>
<dbReference type="EMBL" id="JBHUIV010000020">
    <property type="protein sequence ID" value="MFD2202798.1"/>
    <property type="molecule type" value="Genomic_DNA"/>
</dbReference>
<gene>
    <name evidence="1" type="ORF">ACFSKV_14565</name>
</gene>
<dbReference type="Proteomes" id="UP001597414">
    <property type="component" value="Unassembled WGS sequence"/>
</dbReference>
<reference evidence="2" key="1">
    <citation type="journal article" date="2019" name="Int. J. Syst. Evol. Microbiol.">
        <title>The Global Catalogue of Microorganisms (GCM) 10K type strain sequencing project: providing services to taxonomists for standard genome sequencing and annotation.</title>
        <authorList>
            <consortium name="The Broad Institute Genomics Platform"/>
            <consortium name="The Broad Institute Genome Sequencing Center for Infectious Disease"/>
            <person name="Wu L."/>
            <person name="Ma J."/>
        </authorList>
    </citation>
    <scope>NUCLEOTIDE SEQUENCE [LARGE SCALE GENOMIC DNA]</scope>
    <source>
        <strain evidence="2">KCTC 19812</strain>
    </source>
</reference>
<evidence type="ECO:0000313" key="2">
    <source>
        <dbReference type="Proteomes" id="UP001597414"/>
    </source>
</evidence>
<evidence type="ECO:0000313" key="1">
    <source>
        <dbReference type="EMBL" id="MFD2202798.1"/>
    </source>
</evidence>
<organism evidence="1 2">
    <name type="scientific">Shivajiella indica</name>
    <dbReference type="NCBI Taxonomy" id="872115"/>
    <lineage>
        <taxon>Bacteria</taxon>
        <taxon>Pseudomonadati</taxon>
        <taxon>Bacteroidota</taxon>
        <taxon>Cytophagia</taxon>
        <taxon>Cytophagales</taxon>
        <taxon>Cyclobacteriaceae</taxon>
        <taxon>Shivajiella</taxon>
    </lineage>
</organism>
<dbReference type="RefSeq" id="WP_380804248.1">
    <property type="nucleotide sequence ID" value="NZ_JBHUIV010000020.1"/>
</dbReference>